<protein>
    <submittedName>
        <fullName evidence="1">Uncharacterized protein</fullName>
    </submittedName>
</protein>
<reference evidence="2" key="1">
    <citation type="journal article" date="2017" name="Proc. Natl. Acad. Sci. U.S.A.">
        <title>Simulation of Deepwater Horizon oil plume reveals substrate specialization within a complex community of hydrocarbon degraders.</title>
        <authorList>
            <person name="Hu P."/>
            <person name="Dubinsky E.A."/>
            <person name="Probst A.J."/>
            <person name="Wang J."/>
            <person name="Sieber C.M.K."/>
            <person name="Tom L.M."/>
            <person name="Gardinali P."/>
            <person name="Banfield J.F."/>
            <person name="Atlas R.M."/>
            <person name="Andersen G.L."/>
        </authorList>
    </citation>
    <scope>NUCLEOTIDE SEQUENCE [LARGE SCALE GENOMIC DNA]</scope>
</reference>
<proteinExistence type="predicted"/>
<dbReference type="AlphaFoldDB" id="A0A1Y5E636"/>
<evidence type="ECO:0000313" key="1">
    <source>
        <dbReference type="EMBL" id="OUR78211.1"/>
    </source>
</evidence>
<name>A0A1Y5E636_COLPS</name>
<gene>
    <name evidence="1" type="ORF">A9Q75_14215</name>
</gene>
<sequence length="396" mass="44590">MLSQLMFRLNFILKLLLFFPVFISTVNAQVNEVQKDVIKSIAMPDEYCKKLKIELTVCKVIYEAGLKKIIGDGSNEEIRVQLEENLKAVILQPDYLNKNLLESAFVASKIEGSPLTLEFAQLDRKDADNVLGLKYSLDYSIKKGYIDSSGDWDKRWGFKLLSSGTITQNSEENPRNFIDLKVTAFGSISTEIPTQGEAFFARAMILTNAVNINKQAAIDELDAMFENALSPLGGYQWYTFGVDLGLEADQEFKAKQNKISGFVYGQYESWTKSSFIGAMGIVPSIRIGVDSIDPNKETPRALAGDNSSYYRISGEASLWVPLGRFNDQPLVLTFNYRTYDELSPSDITKNAKFDNYRLRTYALRGPYGLYVSYSSGQLPMNFQSEQLIELGLKLHL</sequence>
<evidence type="ECO:0000313" key="2">
    <source>
        <dbReference type="Proteomes" id="UP000243053"/>
    </source>
</evidence>
<dbReference type="Proteomes" id="UP000243053">
    <property type="component" value="Unassembled WGS sequence"/>
</dbReference>
<organism evidence="1 2">
    <name type="scientific">Colwellia psychrerythraea</name>
    <name type="common">Vibrio psychroerythus</name>
    <dbReference type="NCBI Taxonomy" id="28229"/>
    <lineage>
        <taxon>Bacteria</taxon>
        <taxon>Pseudomonadati</taxon>
        <taxon>Pseudomonadota</taxon>
        <taxon>Gammaproteobacteria</taxon>
        <taxon>Alteromonadales</taxon>
        <taxon>Colwelliaceae</taxon>
        <taxon>Colwellia</taxon>
    </lineage>
</organism>
<comment type="caution">
    <text evidence="1">The sequence shown here is derived from an EMBL/GenBank/DDBJ whole genome shotgun (WGS) entry which is preliminary data.</text>
</comment>
<accession>A0A1Y5E636</accession>
<dbReference type="EMBL" id="MAAF01000083">
    <property type="protein sequence ID" value="OUR78211.1"/>
    <property type="molecule type" value="Genomic_DNA"/>
</dbReference>